<feature type="compositionally biased region" description="Basic and acidic residues" evidence="1">
    <location>
        <begin position="13"/>
        <end position="27"/>
    </location>
</feature>
<feature type="compositionally biased region" description="Basic and acidic residues" evidence="1">
    <location>
        <begin position="43"/>
        <end position="65"/>
    </location>
</feature>
<gene>
    <name evidence="2" type="ORF">CAV_0569</name>
</gene>
<evidence type="ECO:0000313" key="3">
    <source>
        <dbReference type="Proteomes" id="UP000201169"/>
    </source>
</evidence>
<evidence type="ECO:0000313" key="2">
    <source>
        <dbReference type="EMBL" id="ASQ30236.1"/>
    </source>
</evidence>
<organism evidence="2 3">
    <name type="scientific">Campylobacter avium LMG 24591</name>
    <dbReference type="NCBI Taxonomy" id="522484"/>
    <lineage>
        <taxon>Bacteria</taxon>
        <taxon>Pseudomonadati</taxon>
        <taxon>Campylobacterota</taxon>
        <taxon>Epsilonproteobacteria</taxon>
        <taxon>Campylobacterales</taxon>
        <taxon>Campylobacteraceae</taxon>
        <taxon>Campylobacter</taxon>
    </lineage>
</organism>
<keyword evidence="3" id="KW-1185">Reference proteome</keyword>
<evidence type="ECO:0000256" key="1">
    <source>
        <dbReference type="SAM" id="MobiDB-lite"/>
    </source>
</evidence>
<dbReference type="EMBL" id="CP022347">
    <property type="protein sequence ID" value="ASQ30236.1"/>
    <property type="molecule type" value="Genomic_DNA"/>
</dbReference>
<dbReference type="RefSeq" id="WP_094325007.1">
    <property type="nucleotide sequence ID" value="NZ_CP022347.1"/>
</dbReference>
<dbReference type="KEGG" id="cavi:CAV_0569"/>
<accession>A0A222MXG5</accession>
<feature type="region of interest" description="Disordered" evidence="1">
    <location>
        <begin position="1"/>
        <end position="73"/>
    </location>
</feature>
<sequence>MQDELLSKLSQSLEEKNEQKQDKKDLSFDEFFSNELQDLNEQNEAKEQENLKSKKPLEPLKEEPKQNLAQEPTAYDIYHAKKYGYFEQKYPELASNENPDALNLKLKKLSGEKEYQELQSINKALGNLNDIVSLSNDTSGTINALDRWAGSVTNNFLTPSEKNIQRANANSSLYTNYLNAVSLRSGGTARERAKISESVNFGAMNARDTRVRALKVADDLLKRQNVALDTLRAKGYDDKLIFANEGTDINSFNKNLNAYEYLKNNLKSFDEKEFESILSNGSLFNRLNESRLKRLKQDER</sequence>
<proteinExistence type="predicted"/>
<protein>
    <submittedName>
        <fullName evidence="2">Uncharacterized protein</fullName>
    </submittedName>
</protein>
<dbReference type="AlphaFoldDB" id="A0A222MXG5"/>
<reference evidence="2 3" key="1">
    <citation type="submission" date="2017-07" db="EMBL/GenBank/DDBJ databases">
        <title>Analysis of two Campylobacter avium genomes and identification of a novel hippuricase gene.</title>
        <authorList>
            <person name="Miller W.G."/>
            <person name="Chapman M.H."/>
            <person name="Yee E."/>
            <person name="Revez J."/>
            <person name="Bono J.L."/>
            <person name="Rossi M."/>
        </authorList>
    </citation>
    <scope>NUCLEOTIDE SEQUENCE [LARGE SCALE GENOMIC DNA]</scope>
    <source>
        <strain evidence="2 3">LMG 24591</strain>
    </source>
</reference>
<name>A0A222MXG5_9BACT</name>
<dbReference type="Proteomes" id="UP000201169">
    <property type="component" value="Chromosome"/>
</dbReference>